<proteinExistence type="predicted"/>
<gene>
    <name evidence="1" type="ORF">RirG_096900</name>
</gene>
<dbReference type="EMBL" id="JEMT01016876">
    <property type="protein sequence ID" value="EXX69354.1"/>
    <property type="molecule type" value="Genomic_DNA"/>
</dbReference>
<dbReference type="AlphaFoldDB" id="A0A015KP45"/>
<keyword evidence="2" id="KW-1185">Reference proteome</keyword>
<name>A0A015KP45_RHIIW</name>
<comment type="caution">
    <text evidence="1">The sequence shown here is derived from an EMBL/GenBank/DDBJ whole genome shotgun (WGS) entry which is preliminary data.</text>
</comment>
<evidence type="ECO:0000313" key="1">
    <source>
        <dbReference type="EMBL" id="EXX69354.1"/>
    </source>
</evidence>
<dbReference type="OrthoDB" id="10336474at2759"/>
<dbReference type="HOGENOM" id="CLU_028913_8_1_1"/>
<evidence type="ECO:0008006" key="3">
    <source>
        <dbReference type="Google" id="ProtNLM"/>
    </source>
</evidence>
<accession>A0A015KP45</accession>
<reference evidence="1 2" key="1">
    <citation type="submission" date="2014-02" db="EMBL/GenBank/DDBJ databases">
        <title>Single nucleus genome sequencing reveals high similarity among nuclei of an endomycorrhizal fungus.</title>
        <authorList>
            <person name="Lin K."/>
            <person name="Geurts R."/>
            <person name="Zhang Z."/>
            <person name="Limpens E."/>
            <person name="Saunders D.G."/>
            <person name="Mu D."/>
            <person name="Pang E."/>
            <person name="Cao H."/>
            <person name="Cha H."/>
            <person name="Lin T."/>
            <person name="Zhou Q."/>
            <person name="Shang Y."/>
            <person name="Li Y."/>
            <person name="Ivanov S."/>
            <person name="Sharma T."/>
            <person name="Velzen R.V."/>
            <person name="Ruijter N.D."/>
            <person name="Aanen D.K."/>
            <person name="Win J."/>
            <person name="Kamoun S."/>
            <person name="Bisseling T."/>
            <person name="Huang S."/>
        </authorList>
    </citation>
    <scope>NUCLEOTIDE SEQUENCE [LARGE SCALE GENOMIC DNA]</scope>
    <source>
        <strain evidence="2">DAOM197198w</strain>
    </source>
</reference>
<dbReference type="InterPro" id="IPR032675">
    <property type="entry name" value="LRR_dom_sf"/>
</dbReference>
<dbReference type="Proteomes" id="UP000022910">
    <property type="component" value="Unassembled WGS sequence"/>
</dbReference>
<organism evidence="1 2">
    <name type="scientific">Rhizophagus irregularis (strain DAOM 197198w)</name>
    <name type="common">Glomus intraradices</name>
    <dbReference type="NCBI Taxonomy" id="1432141"/>
    <lineage>
        <taxon>Eukaryota</taxon>
        <taxon>Fungi</taxon>
        <taxon>Fungi incertae sedis</taxon>
        <taxon>Mucoromycota</taxon>
        <taxon>Glomeromycotina</taxon>
        <taxon>Glomeromycetes</taxon>
        <taxon>Glomerales</taxon>
        <taxon>Glomeraceae</taxon>
        <taxon>Rhizophagus</taxon>
    </lineage>
</organism>
<dbReference type="Gene3D" id="3.80.10.10">
    <property type="entry name" value="Ribonuclease Inhibitor"/>
    <property type="match status" value="1"/>
</dbReference>
<sequence length="497" mass="59482">MSILNKDILFLIFEELQNDSKSLFLCLMVNRLWCETAVPVLWRNPWSYHYTNYKRNKYLFIIIAHYLFDNIKEYITEQRIQLPSLLDKSLLFDYLSFCKSINVKIINSIISIGSSLAYNQFLMQQEFYYYFFIKKSSELKYLDMRSIKHQIFYFPESKVHLESICELRCDTSIDSSYFYGLSQICQYIQRFIIYNTKPQPNNGIAKLIEVQKNLKHFEWINEFHDDYLKDPYVEIFLALEKKANSLNYLRVFIDYVNNIAHTLFQEILPKFYKLKILKIDAYPFFTEEQLKKLKMQVYYDLEILNIEYNELNVISSVIENSGGHLKKILFSPYKTYDYGYPPNLKENSLNFIRKVYEYCPSIEYLSILFSPSEEHFTELEKLLKICQNIKSLLIVMKRIVGDKEYGKKLLEILIRSAPMNLKEIRIGKEFKFSLENLKKFLDRWRSRPALSLFILTSDPIYIGEDFTRLIDKYKSDGVIKDFKYGSHTNDIDYVFNI</sequence>
<dbReference type="SUPFAM" id="SSF52047">
    <property type="entry name" value="RNI-like"/>
    <property type="match status" value="1"/>
</dbReference>
<protein>
    <recommendedName>
        <fullName evidence="3">F-box domain-containing protein</fullName>
    </recommendedName>
</protein>
<evidence type="ECO:0000313" key="2">
    <source>
        <dbReference type="Proteomes" id="UP000022910"/>
    </source>
</evidence>